<reference evidence="2" key="1">
    <citation type="journal article" date="2023" name="Science">
        <title>Genome structures resolve the early diversification of teleost fishes.</title>
        <authorList>
            <person name="Parey E."/>
            <person name="Louis A."/>
            <person name="Montfort J."/>
            <person name="Bouchez O."/>
            <person name="Roques C."/>
            <person name="Iampietro C."/>
            <person name="Lluch J."/>
            <person name="Castinel A."/>
            <person name="Donnadieu C."/>
            <person name="Desvignes T."/>
            <person name="Floi Bucao C."/>
            <person name="Jouanno E."/>
            <person name="Wen M."/>
            <person name="Mejri S."/>
            <person name="Dirks R."/>
            <person name="Jansen H."/>
            <person name="Henkel C."/>
            <person name="Chen W.J."/>
            <person name="Zahm M."/>
            <person name="Cabau C."/>
            <person name="Klopp C."/>
            <person name="Thompson A.W."/>
            <person name="Robinson-Rechavi M."/>
            <person name="Braasch I."/>
            <person name="Lecointre G."/>
            <person name="Bobe J."/>
            <person name="Postlethwait J.H."/>
            <person name="Berthelot C."/>
            <person name="Roest Crollius H."/>
            <person name="Guiguen Y."/>
        </authorList>
    </citation>
    <scope>NUCLEOTIDE SEQUENCE</scope>
    <source>
        <strain evidence="2">NC1722</strain>
    </source>
</reference>
<comment type="caution">
    <text evidence="2">The sequence shown here is derived from an EMBL/GenBank/DDBJ whole genome shotgun (WGS) entry which is preliminary data.</text>
</comment>
<gene>
    <name evidence="2" type="ORF">AAFF_G00358350</name>
</gene>
<dbReference type="Proteomes" id="UP001221898">
    <property type="component" value="Unassembled WGS sequence"/>
</dbReference>
<keyword evidence="1" id="KW-1133">Transmembrane helix</keyword>
<feature type="transmembrane region" description="Helical" evidence="1">
    <location>
        <begin position="20"/>
        <end position="39"/>
    </location>
</feature>
<name>A0AAD7X112_9TELE</name>
<evidence type="ECO:0000313" key="3">
    <source>
        <dbReference type="Proteomes" id="UP001221898"/>
    </source>
</evidence>
<evidence type="ECO:0000256" key="1">
    <source>
        <dbReference type="SAM" id="Phobius"/>
    </source>
</evidence>
<accession>A0AAD7X112</accession>
<organism evidence="2 3">
    <name type="scientific">Aldrovandia affinis</name>
    <dbReference type="NCBI Taxonomy" id="143900"/>
    <lineage>
        <taxon>Eukaryota</taxon>
        <taxon>Metazoa</taxon>
        <taxon>Chordata</taxon>
        <taxon>Craniata</taxon>
        <taxon>Vertebrata</taxon>
        <taxon>Euteleostomi</taxon>
        <taxon>Actinopterygii</taxon>
        <taxon>Neopterygii</taxon>
        <taxon>Teleostei</taxon>
        <taxon>Notacanthiformes</taxon>
        <taxon>Halosauridae</taxon>
        <taxon>Aldrovandia</taxon>
    </lineage>
</organism>
<proteinExistence type="predicted"/>
<dbReference type="AlphaFoldDB" id="A0AAD7X112"/>
<evidence type="ECO:0000313" key="2">
    <source>
        <dbReference type="EMBL" id="KAJ8416547.1"/>
    </source>
</evidence>
<keyword evidence="1" id="KW-0812">Transmembrane</keyword>
<protein>
    <submittedName>
        <fullName evidence="2">Uncharacterized protein</fullName>
    </submittedName>
</protein>
<sequence>MGYAIGYLLLPVFAYFIRDWRMLLVALSLPGFLYIPLWWGGWRRLRPLFELQPQRMASLLQMSYSRRMTVLS</sequence>
<dbReference type="EMBL" id="JAINUG010000006">
    <property type="protein sequence ID" value="KAJ8416547.1"/>
    <property type="molecule type" value="Genomic_DNA"/>
</dbReference>
<keyword evidence="1" id="KW-0472">Membrane</keyword>
<keyword evidence="3" id="KW-1185">Reference proteome</keyword>